<dbReference type="AlphaFoldDB" id="A0A0W0WIG2"/>
<evidence type="ECO:0000313" key="1">
    <source>
        <dbReference type="EMBL" id="KTD32127.1"/>
    </source>
</evidence>
<dbReference type="RefSeq" id="WP_058500837.1">
    <property type="nucleotide sequence ID" value="NZ_CAAAJA010000028.1"/>
</dbReference>
<reference evidence="1 2" key="1">
    <citation type="submission" date="2015-11" db="EMBL/GenBank/DDBJ databases">
        <title>Genomic analysis of 38 Legionella species identifies large and diverse effector repertoires.</title>
        <authorList>
            <person name="Burstein D."/>
            <person name="Amaro F."/>
            <person name="Zusman T."/>
            <person name="Lifshitz Z."/>
            <person name="Cohen O."/>
            <person name="Gilbert J.A."/>
            <person name="Pupko T."/>
            <person name="Shuman H.A."/>
            <person name="Segal G."/>
        </authorList>
    </citation>
    <scope>NUCLEOTIDE SEQUENCE [LARGE SCALE GENOMIC DNA]</scope>
    <source>
        <strain evidence="1 2">Bercovier 4</strain>
    </source>
</reference>
<sequence>MYTKISSVSIFIAFMLFFKLIHAKNEQEISVLPTIKPPLLVHVNTQANAQYMVKNLSQKNITLALIPQKGISQNTTGLLACPHSITLQPGQKCLLNLTIKGDAVGQKIKYGPLLCKAVKSGKIKPDTSFCAQPSPRDSLNVTFTKPKIAVIEVKPQALTLHATSKSPDKLTVINHSKTITAKNIRVNLPAHWKDVKQNAENCIKVEPQKKCLIYLNAKKPHATTTVSVAGHNTTTIPLKIMIKPHDVKMLGPAVKINDIKK</sequence>
<keyword evidence="2" id="KW-1185">Reference proteome</keyword>
<accession>A0A0W0WIG2</accession>
<dbReference type="STRING" id="454.Lisr_0450"/>
<gene>
    <name evidence="1" type="ORF">Lisr_0450</name>
</gene>
<dbReference type="OrthoDB" id="9799367at2"/>
<evidence type="ECO:0000313" key="2">
    <source>
        <dbReference type="Proteomes" id="UP000054761"/>
    </source>
</evidence>
<proteinExistence type="predicted"/>
<name>A0A0W0WIG2_9GAMM</name>
<keyword evidence="1" id="KW-0812">Transmembrane</keyword>
<dbReference type="Proteomes" id="UP000054761">
    <property type="component" value="Unassembled WGS sequence"/>
</dbReference>
<protein>
    <submittedName>
        <fullName evidence="1">Transmembrane protein</fullName>
    </submittedName>
</protein>
<dbReference type="EMBL" id="LNYH01000014">
    <property type="protein sequence ID" value="KTD32127.1"/>
    <property type="molecule type" value="Genomic_DNA"/>
</dbReference>
<organism evidence="1 2">
    <name type="scientific">Legionella israelensis</name>
    <dbReference type="NCBI Taxonomy" id="454"/>
    <lineage>
        <taxon>Bacteria</taxon>
        <taxon>Pseudomonadati</taxon>
        <taxon>Pseudomonadota</taxon>
        <taxon>Gammaproteobacteria</taxon>
        <taxon>Legionellales</taxon>
        <taxon>Legionellaceae</taxon>
        <taxon>Legionella</taxon>
    </lineage>
</organism>
<keyword evidence="1" id="KW-0472">Membrane</keyword>
<dbReference type="PATRIC" id="fig|454.4.peg.471"/>
<comment type="caution">
    <text evidence="1">The sequence shown here is derived from an EMBL/GenBank/DDBJ whole genome shotgun (WGS) entry which is preliminary data.</text>
</comment>